<organism evidence="4 5">
    <name type="scientific">Candidatus Pristimantibacillus lignocellulolyticus</name>
    <dbReference type="NCBI Taxonomy" id="2994561"/>
    <lineage>
        <taxon>Bacteria</taxon>
        <taxon>Bacillati</taxon>
        <taxon>Bacillota</taxon>
        <taxon>Bacilli</taxon>
        <taxon>Bacillales</taxon>
        <taxon>Paenibacillaceae</taxon>
        <taxon>Candidatus Pristimantibacillus</taxon>
    </lineage>
</organism>
<dbReference type="Pfam" id="PF00296">
    <property type="entry name" value="Bac_luciferase"/>
    <property type="match status" value="1"/>
</dbReference>
<dbReference type="PANTHER" id="PTHR30137">
    <property type="entry name" value="LUCIFERASE-LIKE MONOOXYGENASE"/>
    <property type="match status" value="1"/>
</dbReference>
<keyword evidence="1" id="KW-0560">Oxidoreductase</keyword>
<name>A0A9J6ZFN6_9BACL</name>
<dbReference type="SUPFAM" id="SSF51679">
    <property type="entry name" value="Bacterial luciferase-like"/>
    <property type="match status" value="1"/>
</dbReference>
<dbReference type="KEGG" id="plig:NAG76_01630"/>
<dbReference type="Gene3D" id="3.20.20.30">
    <property type="entry name" value="Luciferase-like domain"/>
    <property type="match status" value="1"/>
</dbReference>
<gene>
    <name evidence="4" type="ORF">NAG76_01630</name>
</gene>
<keyword evidence="2" id="KW-0503">Monooxygenase</keyword>
<dbReference type="GO" id="GO:0004497">
    <property type="term" value="F:monooxygenase activity"/>
    <property type="evidence" value="ECO:0007669"/>
    <property type="project" value="UniProtKB-KW"/>
</dbReference>
<accession>A0A9J6ZFN6</accession>
<sequence>MTHQPFQFGIYTLADLGQNPHTGELISARERVTEIIKLAKLADELGLDIFGVGEHHRLDYAISSTAVTLGAIAQATKQIRLTSATTVISTIDPVRLYEDYATLDLISNGRAEIIAGRGAFFESFPLFGYDANDYNDLFEENTKLFLLLNKNERLNWEGQFRSSLHNAEIAPRPIQTEIPLWIGVGGSISSAERAAKYGYGMTLAILGGEVTSFQPLVDAYRQTSLQLGKPVDEMRIAVTGHTFIAENGEQAKEQYFPYYANYKNYVNAQLGKNKSYTREQYEEMTSPQASLFVGSPEQIADKILYQHKLFGHTRFMAQLDIGGLPFDLIATSLELLATKVIPIVRKQINQ</sequence>
<dbReference type="PANTHER" id="PTHR30137:SF8">
    <property type="entry name" value="BLR5498 PROTEIN"/>
    <property type="match status" value="1"/>
</dbReference>
<dbReference type="EMBL" id="CP097899">
    <property type="protein sequence ID" value="URN94987.1"/>
    <property type="molecule type" value="Genomic_DNA"/>
</dbReference>
<dbReference type="Proteomes" id="UP001056756">
    <property type="component" value="Chromosome"/>
</dbReference>
<protein>
    <submittedName>
        <fullName evidence="4">LLM class flavin-dependent oxidoreductase</fullName>
    </submittedName>
</protein>
<dbReference type="GO" id="GO:0016705">
    <property type="term" value="F:oxidoreductase activity, acting on paired donors, with incorporation or reduction of molecular oxygen"/>
    <property type="evidence" value="ECO:0007669"/>
    <property type="project" value="InterPro"/>
</dbReference>
<dbReference type="InterPro" id="IPR011251">
    <property type="entry name" value="Luciferase-like_dom"/>
</dbReference>
<evidence type="ECO:0000259" key="3">
    <source>
        <dbReference type="Pfam" id="PF00296"/>
    </source>
</evidence>
<dbReference type="InterPro" id="IPR036661">
    <property type="entry name" value="Luciferase-like_sf"/>
</dbReference>
<feature type="domain" description="Luciferase-like" evidence="3">
    <location>
        <begin position="7"/>
        <end position="310"/>
    </location>
</feature>
<dbReference type="GO" id="GO:0005829">
    <property type="term" value="C:cytosol"/>
    <property type="evidence" value="ECO:0007669"/>
    <property type="project" value="TreeGrafter"/>
</dbReference>
<evidence type="ECO:0000256" key="2">
    <source>
        <dbReference type="ARBA" id="ARBA00023033"/>
    </source>
</evidence>
<evidence type="ECO:0000256" key="1">
    <source>
        <dbReference type="ARBA" id="ARBA00023002"/>
    </source>
</evidence>
<evidence type="ECO:0000313" key="4">
    <source>
        <dbReference type="EMBL" id="URN94987.1"/>
    </source>
</evidence>
<proteinExistence type="predicted"/>
<dbReference type="AlphaFoldDB" id="A0A9J6ZFN6"/>
<reference evidence="4" key="1">
    <citation type="submission" date="2022-05" db="EMBL/GenBank/DDBJ databases">
        <title>Novel bacterial taxa in a minimal lignocellulolytic consortium and its capacity to transform plastics disclosed by genome-resolved metagenomics.</title>
        <authorList>
            <person name="Rodriguez C.A.D."/>
            <person name="Diaz-Garcia L."/>
            <person name="Herrera K."/>
            <person name="Tarazona N.A."/>
            <person name="Sproer C."/>
            <person name="Overmann J."/>
            <person name="Jimenez D.J."/>
        </authorList>
    </citation>
    <scope>NUCLEOTIDE SEQUENCE</scope>
    <source>
        <strain evidence="4">MAG5</strain>
    </source>
</reference>
<evidence type="ECO:0000313" key="5">
    <source>
        <dbReference type="Proteomes" id="UP001056756"/>
    </source>
</evidence>
<dbReference type="InterPro" id="IPR050766">
    <property type="entry name" value="Bact_Lucif_Oxidored"/>
</dbReference>